<dbReference type="InterPro" id="IPR036736">
    <property type="entry name" value="ACP-like_sf"/>
</dbReference>
<sequence>ALELRNRLTAATGLRLPATLVFDHPTPDALAAELHAELLPGEPGPEPGGPDGGAVEEAELRALLATIPLARLRDAGLLDTLTGLARAGTTAPAPAPADGADDGRAIDELDVDELVGRALGGAGA</sequence>
<feature type="compositionally biased region" description="Low complexity" evidence="1">
    <location>
        <begin position="86"/>
        <end position="98"/>
    </location>
</feature>
<keyword evidence="4" id="KW-1185">Reference proteome</keyword>
<reference evidence="4" key="1">
    <citation type="journal article" date="2019" name="Int. J. Syst. Evol. Microbiol.">
        <title>The Global Catalogue of Microorganisms (GCM) 10K type strain sequencing project: providing services to taxonomists for standard genome sequencing and annotation.</title>
        <authorList>
            <consortium name="The Broad Institute Genomics Platform"/>
            <consortium name="The Broad Institute Genome Sequencing Center for Infectious Disease"/>
            <person name="Wu L."/>
            <person name="Ma J."/>
        </authorList>
    </citation>
    <scope>NUCLEOTIDE SEQUENCE [LARGE SCALE GENOMIC DNA]</scope>
    <source>
        <strain evidence="4">CGMCC 4.7382</strain>
    </source>
</reference>
<dbReference type="Gene3D" id="1.10.1200.10">
    <property type="entry name" value="ACP-like"/>
    <property type="match status" value="1"/>
</dbReference>
<gene>
    <name evidence="3" type="ORF">ACFQRF_26755</name>
</gene>
<name>A0ABW2KN75_9ACTN</name>
<feature type="non-terminal residue" evidence="3">
    <location>
        <position position="1"/>
    </location>
</feature>
<comment type="caution">
    <text evidence="3">The sequence shown here is derived from an EMBL/GenBank/DDBJ whole genome shotgun (WGS) entry which is preliminary data.</text>
</comment>
<evidence type="ECO:0000313" key="3">
    <source>
        <dbReference type="EMBL" id="MFC7331347.1"/>
    </source>
</evidence>
<dbReference type="InterPro" id="IPR009081">
    <property type="entry name" value="PP-bd_ACP"/>
</dbReference>
<evidence type="ECO:0000259" key="2">
    <source>
        <dbReference type="PROSITE" id="PS50075"/>
    </source>
</evidence>
<protein>
    <submittedName>
        <fullName evidence="3">Acyl carrier protein</fullName>
    </submittedName>
</protein>
<feature type="region of interest" description="Disordered" evidence="1">
    <location>
        <begin position="86"/>
        <end position="106"/>
    </location>
</feature>
<proteinExistence type="predicted"/>
<evidence type="ECO:0000313" key="4">
    <source>
        <dbReference type="Proteomes" id="UP001596540"/>
    </source>
</evidence>
<dbReference type="RefSeq" id="WP_379874135.1">
    <property type="nucleotide sequence ID" value="NZ_JBHTBH010000019.1"/>
</dbReference>
<dbReference type="EMBL" id="JBHTBH010000019">
    <property type="protein sequence ID" value="MFC7331347.1"/>
    <property type="molecule type" value="Genomic_DNA"/>
</dbReference>
<dbReference type="Proteomes" id="UP001596540">
    <property type="component" value="Unassembled WGS sequence"/>
</dbReference>
<accession>A0ABW2KN75</accession>
<dbReference type="SUPFAM" id="SSF47336">
    <property type="entry name" value="ACP-like"/>
    <property type="match status" value="1"/>
</dbReference>
<dbReference type="PROSITE" id="PS50075">
    <property type="entry name" value="CARRIER"/>
    <property type="match status" value="1"/>
</dbReference>
<organism evidence="3 4">
    <name type="scientific">Marinactinospora rubrisoli</name>
    <dbReference type="NCBI Taxonomy" id="2715399"/>
    <lineage>
        <taxon>Bacteria</taxon>
        <taxon>Bacillati</taxon>
        <taxon>Actinomycetota</taxon>
        <taxon>Actinomycetes</taxon>
        <taxon>Streptosporangiales</taxon>
        <taxon>Nocardiopsidaceae</taxon>
        <taxon>Marinactinospora</taxon>
    </lineage>
</organism>
<feature type="domain" description="Carrier" evidence="2">
    <location>
        <begin position="1"/>
        <end position="38"/>
    </location>
</feature>
<evidence type="ECO:0000256" key="1">
    <source>
        <dbReference type="SAM" id="MobiDB-lite"/>
    </source>
</evidence>